<feature type="domain" description="Lon proteolytic" evidence="2">
    <location>
        <begin position="228"/>
        <end position="345"/>
    </location>
</feature>
<sequence>MKKKKGTAAIAAVLLVAVAALMPLDMYISKPGGAYDLTPLVEVQGGDEDDQGTMSLMTIALSKATPLTYVFSNFMDSRKIMKAGQVRQDGETEDEYDIRQEKLMDDSQFNAIYVAYQKAMKPVEVNFEGVLVMRVLDGAAASGVLKPGDIITELDNSRLHSAEEFSDALAGLPDGQEAKLGIRRGGKQLEERVRLAPIPGGDGRLGLGISFAEERSIETEPPVKIHTEDIGGPSAGLMFTLEIMDRLLDEDLTKGYKVGGTGEMNEDGTVGRIGGIDFKIMAADRDGIEIFFAPDDEITDAMRKFNPDIRTNYEEASETAKKIGTDMKVVPVKTVDDALEYLRELKQKP</sequence>
<comment type="catalytic activity">
    <reaction evidence="1">
        <text>Hydrolysis of proteins in presence of ATP.</text>
        <dbReference type="EC" id="3.4.21.53"/>
    </reaction>
</comment>
<dbReference type="Proteomes" id="UP001549099">
    <property type="component" value="Unassembled WGS sequence"/>
</dbReference>
<evidence type="ECO:0000256" key="1">
    <source>
        <dbReference type="PROSITE-ProRule" id="PRU01122"/>
    </source>
</evidence>
<dbReference type="SMART" id="SM00228">
    <property type="entry name" value="PDZ"/>
    <property type="match status" value="1"/>
</dbReference>
<dbReference type="PROSITE" id="PS51786">
    <property type="entry name" value="LON_PROTEOLYTIC"/>
    <property type="match status" value="1"/>
</dbReference>
<dbReference type="Gene3D" id="3.30.230.10">
    <property type="match status" value="1"/>
</dbReference>
<dbReference type="InterPro" id="IPR008269">
    <property type="entry name" value="Lon_proteolytic"/>
</dbReference>
<dbReference type="InterPro" id="IPR036034">
    <property type="entry name" value="PDZ_sf"/>
</dbReference>
<dbReference type="Gene3D" id="2.30.42.10">
    <property type="match status" value="1"/>
</dbReference>
<dbReference type="SUPFAM" id="SSF50156">
    <property type="entry name" value="PDZ domain-like"/>
    <property type="match status" value="1"/>
</dbReference>
<dbReference type="RefSeq" id="WP_354197385.1">
    <property type="nucleotide sequence ID" value="NZ_JBEPLW010000012.1"/>
</dbReference>
<evidence type="ECO:0000313" key="4">
    <source>
        <dbReference type="Proteomes" id="UP001549099"/>
    </source>
</evidence>
<dbReference type="InterPro" id="IPR014721">
    <property type="entry name" value="Ribsml_uS5_D2-typ_fold_subgr"/>
</dbReference>
<reference evidence="3 4" key="1">
    <citation type="submission" date="2024-06" db="EMBL/GenBank/DDBJ databases">
        <title>Genomic Encyclopedia of Type Strains, Phase IV (KMG-IV): sequencing the most valuable type-strain genomes for metagenomic binning, comparative biology and taxonomic classification.</title>
        <authorList>
            <person name="Goeker M."/>
        </authorList>
    </citation>
    <scope>NUCLEOTIDE SEQUENCE [LARGE SCALE GENOMIC DNA]</scope>
    <source>
        <strain evidence="3 4">DSM 26128</strain>
    </source>
</reference>
<dbReference type="Pfam" id="PF13180">
    <property type="entry name" value="PDZ_2"/>
    <property type="match status" value="1"/>
</dbReference>
<feature type="active site" evidence="1">
    <location>
        <position position="279"/>
    </location>
</feature>
<keyword evidence="4" id="KW-1185">Reference proteome</keyword>
<keyword evidence="1" id="KW-0720">Serine protease</keyword>
<dbReference type="EMBL" id="JBEPLW010000012">
    <property type="protein sequence ID" value="MET3575855.1"/>
    <property type="molecule type" value="Genomic_DNA"/>
</dbReference>
<feature type="active site" evidence="1">
    <location>
        <position position="234"/>
    </location>
</feature>
<keyword evidence="1" id="KW-0645">Protease</keyword>
<accession>A0ABV2GC42</accession>
<protein>
    <recommendedName>
        <fullName evidence="1">endopeptidase La</fullName>
        <ecNumber evidence="1">3.4.21.53</ecNumber>
    </recommendedName>
</protein>
<gene>
    <name evidence="3" type="ORF">ABID49_001761</name>
</gene>
<dbReference type="EC" id="3.4.21.53" evidence="1"/>
<dbReference type="InterPro" id="IPR027065">
    <property type="entry name" value="Lon_Prtase"/>
</dbReference>
<comment type="similarity">
    <text evidence="1">Belongs to the peptidase S16 family.</text>
</comment>
<dbReference type="SUPFAM" id="SSF54211">
    <property type="entry name" value="Ribosomal protein S5 domain 2-like"/>
    <property type="match status" value="1"/>
</dbReference>
<proteinExistence type="inferred from homology"/>
<organism evidence="3 4">
    <name type="scientific">Bhargavaea ullalensis</name>
    <dbReference type="NCBI Taxonomy" id="1265685"/>
    <lineage>
        <taxon>Bacteria</taxon>
        <taxon>Bacillati</taxon>
        <taxon>Bacillota</taxon>
        <taxon>Bacilli</taxon>
        <taxon>Bacillales</taxon>
        <taxon>Caryophanaceae</taxon>
        <taxon>Bhargavaea</taxon>
    </lineage>
</organism>
<comment type="caution">
    <text evidence="3">The sequence shown here is derived from an EMBL/GenBank/DDBJ whole genome shotgun (WGS) entry which is preliminary data.</text>
</comment>
<evidence type="ECO:0000313" key="3">
    <source>
        <dbReference type="EMBL" id="MET3575855.1"/>
    </source>
</evidence>
<dbReference type="Pfam" id="PF05362">
    <property type="entry name" value="Lon_C"/>
    <property type="match status" value="1"/>
</dbReference>
<dbReference type="NCBIfam" id="NF041438">
    <property type="entry name" value="SepM_fam_S16"/>
    <property type="match status" value="1"/>
</dbReference>
<evidence type="ECO:0000259" key="2">
    <source>
        <dbReference type="PROSITE" id="PS51786"/>
    </source>
</evidence>
<name>A0ABV2GC42_9BACL</name>
<keyword evidence="1" id="KW-0378">Hydrolase</keyword>
<dbReference type="InterPro" id="IPR020568">
    <property type="entry name" value="Ribosomal_Su5_D2-typ_SF"/>
</dbReference>
<dbReference type="PANTHER" id="PTHR10046">
    <property type="entry name" value="ATP DEPENDENT LON PROTEASE FAMILY MEMBER"/>
    <property type="match status" value="1"/>
</dbReference>
<dbReference type="InterPro" id="IPR001478">
    <property type="entry name" value="PDZ"/>
</dbReference>